<keyword evidence="2" id="KW-1185">Reference proteome</keyword>
<sequence>MNKKVLFVGHDLKFICDFVTYLSHYQPIGWPQVISYRGHALPENCVNSSLVDICDVIFCEWSLGNAVHFSRVKPFGKRLVVRLHAQELRVLKSRYLDKILWQNVDALIVISPAIKNRVIQLYPELYGKVFFVPNYVPSRKIGSGKYSSSPQFQIGMLGIVPALKRVDLAFELLKHLKSVDSRYSLSLKGGAPNDYTWMQNRPGQVNWYNKTFERYQNLVKDGSIIFEEESDDVATWYESIGVILSMSDIEGSHQSVAEGVASGCVPVIRNWDGASQLYGNPVFETVDEMSEYVLSFKSECAYHSLSSNIRNNLSGVYEFEKVCKQLIELIF</sequence>
<organism evidence="1 2">
    <name type="scientific">Vreelandella salicampi</name>
    <dbReference type="NCBI Taxonomy" id="1449798"/>
    <lineage>
        <taxon>Bacteria</taxon>
        <taxon>Pseudomonadati</taxon>
        <taxon>Pseudomonadota</taxon>
        <taxon>Gammaproteobacteria</taxon>
        <taxon>Oceanospirillales</taxon>
        <taxon>Halomonadaceae</taxon>
        <taxon>Vreelandella</taxon>
    </lineage>
</organism>
<gene>
    <name evidence="1" type="ORF">HZS81_06040</name>
</gene>
<dbReference type="Gene3D" id="3.40.50.2000">
    <property type="entry name" value="Glycogen Phosphorylase B"/>
    <property type="match status" value="2"/>
</dbReference>
<accession>A0A7Z0RUB9</accession>
<dbReference type="EMBL" id="JACCDF010000003">
    <property type="protein sequence ID" value="NYS60324.1"/>
    <property type="molecule type" value="Genomic_DNA"/>
</dbReference>
<reference evidence="1 2" key="1">
    <citation type="journal article" date="2015" name="Int. J. Syst. Evol. Microbiol.">
        <title>Halomonas salicampi sp. nov., a halotolerant and alkalitolerant bacterium isolated from a saltern soil.</title>
        <authorList>
            <person name="Lee J.C."/>
            <person name="Kim Y.S."/>
            <person name="Yun B.S."/>
            <person name="Whang K.S."/>
        </authorList>
    </citation>
    <scope>NUCLEOTIDE SEQUENCE [LARGE SCALE GENOMIC DNA]</scope>
    <source>
        <strain evidence="1 2">BH103</strain>
    </source>
</reference>
<dbReference type="AlphaFoldDB" id="A0A7Z0RUB9"/>
<dbReference type="SUPFAM" id="SSF53756">
    <property type="entry name" value="UDP-Glycosyltransferase/glycogen phosphorylase"/>
    <property type="match status" value="1"/>
</dbReference>
<evidence type="ECO:0000313" key="1">
    <source>
        <dbReference type="EMBL" id="NYS60324.1"/>
    </source>
</evidence>
<protein>
    <recommendedName>
        <fullName evidence="3">Glycosyltransferase</fullName>
    </recommendedName>
</protein>
<comment type="caution">
    <text evidence="1">The sequence shown here is derived from an EMBL/GenBank/DDBJ whole genome shotgun (WGS) entry which is preliminary data.</text>
</comment>
<dbReference type="RefSeq" id="WP_179929654.1">
    <property type="nucleotide sequence ID" value="NZ_JACCDF010000003.1"/>
</dbReference>
<evidence type="ECO:0000313" key="2">
    <source>
        <dbReference type="Proteomes" id="UP000586119"/>
    </source>
</evidence>
<dbReference type="Proteomes" id="UP000586119">
    <property type="component" value="Unassembled WGS sequence"/>
</dbReference>
<name>A0A7Z0RUB9_9GAMM</name>
<evidence type="ECO:0008006" key="3">
    <source>
        <dbReference type="Google" id="ProtNLM"/>
    </source>
</evidence>
<proteinExistence type="predicted"/>